<organism evidence="2 3">
    <name type="scientific">Neogobius melanostomus</name>
    <name type="common">round goby</name>
    <dbReference type="NCBI Taxonomy" id="47308"/>
    <lineage>
        <taxon>Eukaryota</taxon>
        <taxon>Metazoa</taxon>
        <taxon>Chordata</taxon>
        <taxon>Craniata</taxon>
        <taxon>Vertebrata</taxon>
        <taxon>Euteleostomi</taxon>
        <taxon>Actinopterygii</taxon>
        <taxon>Neopterygii</taxon>
        <taxon>Teleostei</taxon>
        <taxon>Neoteleostei</taxon>
        <taxon>Acanthomorphata</taxon>
        <taxon>Gobiaria</taxon>
        <taxon>Gobiiformes</taxon>
        <taxon>Gobioidei</taxon>
        <taxon>Gobiidae</taxon>
        <taxon>Benthophilinae</taxon>
        <taxon>Neogobiini</taxon>
        <taxon>Neogobius</taxon>
    </lineage>
</organism>
<evidence type="ECO:0008006" key="4">
    <source>
        <dbReference type="Google" id="ProtNLM"/>
    </source>
</evidence>
<reference evidence="2" key="2">
    <citation type="submission" date="2025-09" db="UniProtKB">
        <authorList>
            <consortium name="Ensembl"/>
        </authorList>
    </citation>
    <scope>IDENTIFICATION</scope>
</reference>
<feature type="region of interest" description="Disordered" evidence="1">
    <location>
        <begin position="121"/>
        <end position="148"/>
    </location>
</feature>
<accession>A0A8C6WQV9</accession>
<keyword evidence="3" id="KW-1185">Reference proteome</keyword>
<dbReference type="Ensembl" id="ENSNMLT00000028248.1">
    <property type="protein sequence ID" value="ENSNMLP00000025262.1"/>
    <property type="gene ID" value="ENSNMLG00000016166.1"/>
</dbReference>
<dbReference type="Proteomes" id="UP000694523">
    <property type="component" value="Unplaced"/>
</dbReference>
<evidence type="ECO:0000313" key="2">
    <source>
        <dbReference type="Ensembl" id="ENSNMLP00000025262.1"/>
    </source>
</evidence>
<proteinExistence type="predicted"/>
<evidence type="ECO:0000256" key="1">
    <source>
        <dbReference type="SAM" id="MobiDB-lite"/>
    </source>
</evidence>
<evidence type="ECO:0000313" key="3">
    <source>
        <dbReference type="Proteomes" id="UP000694523"/>
    </source>
</evidence>
<dbReference type="AlphaFoldDB" id="A0A8C6WQV9"/>
<sequence>MISIISVENKEMSSLKCAQCCPLEAQCCPLGAQCCPLEAQCCPLEAQCCPLEAQCCPLEAQCCPLGLSAALWRLSAALWRLSAALWRLSAALWRLCFSFCHFLLVSSWGRVRAVKHRDKPHYVKDRPEPPQIQHSRSKTAPSAVWKLM</sequence>
<reference evidence="2" key="1">
    <citation type="submission" date="2025-08" db="UniProtKB">
        <authorList>
            <consortium name="Ensembl"/>
        </authorList>
    </citation>
    <scope>IDENTIFICATION</scope>
</reference>
<name>A0A8C6WQV9_9GOBI</name>
<protein>
    <recommendedName>
        <fullName evidence="4">Granulins domain-containing protein</fullName>
    </recommendedName>
</protein>